<evidence type="ECO:0000313" key="1">
    <source>
        <dbReference type="EMBL" id="GAI09868.1"/>
    </source>
</evidence>
<comment type="caution">
    <text evidence="1">The sequence shown here is derived from an EMBL/GenBank/DDBJ whole genome shotgun (WGS) entry which is preliminary data.</text>
</comment>
<dbReference type="AlphaFoldDB" id="X1KT45"/>
<accession>X1KT45</accession>
<dbReference type="EMBL" id="BARV01007577">
    <property type="protein sequence ID" value="GAI09868.1"/>
    <property type="molecule type" value="Genomic_DNA"/>
</dbReference>
<proteinExistence type="predicted"/>
<reference evidence="1" key="1">
    <citation type="journal article" date="2014" name="Front. Microbiol.">
        <title>High frequency of phylogenetically diverse reductive dehalogenase-homologous genes in deep subseafloor sedimentary metagenomes.</title>
        <authorList>
            <person name="Kawai M."/>
            <person name="Futagami T."/>
            <person name="Toyoda A."/>
            <person name="Takaki Y."/>
            <person name="Nishi S."/>
            <person name="Hori S."/>
            <person name="Arai W."/>
            <person name="Tsubouchi T."/>
            <person name="Morono Y."/>
            <person name="Uchiyama I."/>
            <person name="Ito T."/>
            <person name="Fujiyama A."/>
            <person name="Inagaki F."/>
            <person name="Takami H."/>
        </authorList>
    </citation>
    <scope>NUCLEOTIDE SEQUENCE</scope>
    <source>
        <strain evidence="1">Expedition CK06-06</strain>
    </source>
</reference>
<protein>
    <submittedName>
        <fullName evidence="1">Uncharacterized protein</fullName>
    </submittedName>
</protein>
<name>X1KT45_9ZZZZ</name>
<sequence>MKTGKVMTLKTYGIDYKEIINHLQPFPKDISKYHIDHKKPLCSFQFINKDGSTNLEEIKKAFAPENHQWLTIQENLRKGGRINASEK</sequence>
<organism evidence="1">
    <name type="scientific">marine sediment metagenome</name>
    <dbReference type="NCBI Taxonomy" id="412755"/>
    <lineage>
        <taxon>unclassified sequences</taxon>
        <taxon>metagenomes</taxon>
        <taxon>ecological metagenomes</taxon>
    </lineage>
</organism>
<gene>
    <name evidence="1" type="ORF">S06H3_15400</name>
</gene>